<reference evidence="2" key="2">
    <citation type="submission" date="2025-09" db="UniProtKB">
        <authorList>
            <consortium name="Ensembl"/>
        </authorList>
    </citation>
    <scope>IDENTIFICATION</scope>
</reference>
<dbReference type="InterPro" id="IPR057764">
    <property type="entry name" value="Ubiquitin_PRKD1-3_N"/>
</dbReference>
<name>A0A8C4QDU6_EPTBU</name>
<feature type="domain" description="Serine/threonine-protein kinase D1-3-like ubiquitin-like" evidence="1">
    <location>
        <begin position="49"/>
        <end position="86"/>
    </location>
</feature>
<accession>A0A8C4QDU6</accession>
<protein>
    <recommendedName>
        <fullName evidence="1">Serine/threonine-protein kinase D1-3-like ubiquitin-like domain-containing protein</fullName>
    </recommendedName>
</protein>
<sequence length="142" mass="15027">MDFPGSAPGLTRFSSPDVNGSLSSASASVSTAPSSRTGSVASRVSIGGVAFTLQIGLAREPVALDPHEMTLGAVRELACSVIDQKVRLGSRYYWGVFLNTVCGCQMEGCCISLHTNLNAFITLPFHRLACLLSVELSFCLVR</sequence>
<dbReference type="Pfam" id="PF25525">
    <property type="entry name" value="Ubiquitin_PRKD1_N"/>
    <property type="match status" value="1"/>
</dbReference>
<evidence type="ECO:0000259" key="1">
    <source>
        <dbReference type="Pfam" id="PF25525"/>
    </source>
</evidence>
<dbReference type="Proteomes" id="UP000694388">
    <property type="component" value="Unplaced"/>
</dbReference>
<proteinExistence type="predicted"/>
<evidence type="ECO:0000313" key="2">
    <source>
        <dbReference type="Ensembl" id="ENSEBUP00000013389.1"/>
    </source>
</evidence>
<keyword evidence="3" id="KW-1185">Reference proteome</keyword>
<evidence type="ECO:0000313" key="3">
    <source>
        <dbReference type="Proteomes" id="UP000694388"/>
    </source>
</evidence>
<dbReference type="AlphaFoldDB" id="A0A8C4QDU6"/>
<reference evidence="2" key="1">
    <citation type="submission" date="2025-08" db="UniProtKB">
        <authorList>
            <consortium name="Ensembl"/>
        </authorList>
    </citation>
    <scope>IDENTIFICATION</scope>
</reference>
<dbReference type="Ensembl" id="ENSEBUT00000013965.1">
    <property type="protein sequence ID" value="ENSEBUP00000013389.1"/>
    <property type="gene ID" value="ENSEBUG00000008459.1"/>
</dbReference>
<organism evidence="2 3">
    <name type="scientific">Eptatretus burgeri</name>
    <name type="common">Inshore hagfish</name>
    <dbReference type="NCBI Taxonomy" id="7764"/>
    <lineage>
        <taxon>Eukaryota</taxon>
        <taxon>Metazoa</taxon>
        <taxon>Chordata</taxon>
        <taxon>Craniata</taxon>
        <taxon>Vertebrata</taxon>
        <taxon>Cyclostomata</taxon>
        <taxon>Myxini</taxon>
        <taxon>Myxiniformes</taxon>
        <taxon>Myxinidae</taxon>
        <taxon>Eptatretinae</taxon>
        <taxon>Eptatretus</taxon>
    </lineage>
</organism>